<accession>A0A8H6T5J9</accession>
<dbReference type="EMBL" id="JACAZF010000003">
    <property type="protein sequence ID" value="KAF7309820.1"/>
    <property type="molecule type" value="Genomic_DNA"/>
</dbReference>
<dbReference type="InterPro" id="IPR000757">
    <property type="entry name" value="Beta-glucanase-like"/>
</dbReference>
<reference evidence="9" key="1">
    <citation type="submission" date="2020-05" db="EMBL/GenBank/DDBJ databases">
        <title>Mycena genomes resolve the evolution of fungal bioluminescence.</title>
        <authorList>
            <person name="Tsai I.J."/>
        </authorList>
    </citation>
    <scope>NUCLEOTIDE SEQUENCE</scope>
    <source>
        <strain evidence="9">171206Taipei</strain>
    </source>
</reference>
<feature type="signal peptide" evidence="7">
    <location>
        <begin position="1"/>
        <end position="23"/>
    </location>
</feature>
<keyword evidence="2 7" id="KW-0732">Signal</keyword>
<keyword evidence="3" id="KW-0677">Repeat</keyword>
<dbReference type="InterPro" id="IPR032675">
    <property type="entry name" value="LRR_dom_sf"/>
</dbReference>
<evidence type="ECO:0000256" key="1">
    <source>
        <dbReference type="ARBA" id="ARBA00022614"/>
    </source>
</evidence>
<evidence type="ECO:0000259" key="8">
    <source>
        <dbReference type="PROSITE" id="PS51762"/>
    </source>
</evidence>
<dbReference type="PROSITE" id="PS51762">
    <property type="entry name" value="GH16_2"/>
    <property type="match status" value="1"/>
</dbReference>
<comment type="caution">
    <text evidence="9">The sequence shown here is derived from an EMBL/GenBank/DDBJ whole genome shotgun (WGS) entry which is preliminary data.</text>
</comment>
<dbReference type="AlphaFoldDB" id="A0A8H6T5J9"/>
<gene>
    <name evidence="9" type="ORF">MIND_00353900</name>
</gene>
<feature type="compositionally biased region" description="Pro residues" evidence="6">
    <location>
        <begin position="271"/>
        <end position="281"/>
    </location>
</feature>
<dbReference type="Proteomes" id="UP000636479">
    <property type="component" value="Unassembled WGS sequence"/>
</dbReference>
<feature type="domain" description="GH16" evidence="8">
    <location>
        <begin position="37"/>
        <end position="252"/>
    </location>
</feature>
<dbReference type="InterPro" id="IPR013320">
    <property type="entry name" value="ConA-like_dom_sf"/>
</dbReference>
<dbReference type="InterPro" id="IPR050546">
    <property type="entry name" value="Glycosyl_Hydrlase_16"/>
</dbReference>
<dbReference type="SMART" id="SM00369">
    <property type="entry name" value="LRR_TYP"/>
    <property type="match status" value="2"/>
</dbReference>
<evidence type="ECO:0000256" key="6">
    <source>
        <dbReference type="SAM" id="MobiDB-lite"/>
    </source>
</evidence>
<feature type="region of interest" description="Disordered" evidence="6">
    <location>
        <begin position="265"/>
        <end position="300"/>
    </location>
</feature>
<dbReference type="Gene3D" id="2.60.120.200">
    <property type="match status" value="1"/>
</dbReference>
<keyword evidence="1" id="KW-0433">Leucine-rich repeat</keyword>
<feature type="region of interest" description="Disordered" evidence="6">
    <location>
        <begin position="320"/>
        <end position="351"/>
    </location>
</feature>
<dbReference type="PANTHER" id="PTHR10963:SF22">
    <property type="entry name" value="GLYCOSIDASE CRH2-RELATED"/>
    <property type="match status" value="1"/>
</dbReference>
<keyword evidence="10" id="KW-1185">Reference proteome</keyword>
<feature type="chain" id="PRO_5034526165" evidence="7">
    <location>
        <begin position="24"/>
        <end position="740"/>
    </location>
</feature>
<dbReference type="OrthoDB" id="660555at2759"/>
<evidence type="ECO:0000256" key="5">
    <source>
        <dbReference type="ARBA" id="ARBA00023295"/>
    </source>
</evidence>
<dbReference type="Gene3D" id="3.80.10.10">
    <property type="entry name" value="Ribonuclease Inhibitor"/>
    <property type="match status" value="1"/>
</dbReference>
<dbReference type="InterPro" id="IPR003591">
    <property type="entry name" value="Leu-rich_rpt_typical-subtyp"/>
</dbReference>
<evidence type="ECO:0000256" key="7">
    <source>
        <dbReference type="SAM" id="SignalP"/>
    </source>
</evidence>
<dbReference type="RefSeq" id="XP_037223270.1">
    <property type="nucleotide sequence ID" value="XM_037360385.1"/>
</dbReference>
<dbReference type="GO" id="GO:0004553">
    <property type="term" value="F:hydrolase activity, hydrolyzing O-glycosyl compounds"/>
    <property type="evidence" value="ECO:0007669"/>
    <property type="project" value="InterPro"/>
</dbReference>
<dbReference type="InterPro" id="IPR001611">
    <property type="entry name" value="Leu-rich_rpt"/>
</dbReference>
<sequence length="740" mass="81509">MHIATAGLGLAFTLLALIPDTLANSAIHSRRGCRPFHADFTAPNPQGAFDSGFSLVDGSYAFTNRGLELYLNKPAGQVTTSNGTNDKVGWGTTINSTVPFRTGKATFEVSSPLISGLVVAGILIGTDTADEIDIEFVCAQHKTWQTNLFVEPPNSPPEYNLGFSTKEPVDSIDQVHSYSIDMNDARIQWSLDGRVFRVLNKENCMRNGYMHYPTHEMRLQLGIWDASGPSRSTASWADGPVDWEHAPDRVSAIYRGVTEPRDRITLMSSPPWAPDSSPPSSPNTYGDSSPPASPRIDPDCLVSLPAGQFDLYAASAKPWIPPDSEKGVKRAKRLNDSPSRERQEKKRRTEDYLEDTVEMMPFTPTPTPRQSTVRAEDAEAAIWDKAASDLIDSGNGSILLDGCNLTSIPMRFIDDLGAFFAPLYVPPPPPNPVLLLGSTRTFSRVKTAPAVLGPGSSRISGEIALFLGVNHINILPKELFQVEKLTVLSLRSNCLTVLHPDIRFLVNLHTLNIANNQLSYLPAEIAQLRLQNLNVFPNPFLSTDSMTVIPHGTGFVSRTQRLLPRVTPLVELCLRILFTSDLPGANTVNDIHSRRLAKYYELPILENGEATKSPPPGRKRFTQVMPISLRRILDGIHPNSVFDWDGNLSAEHDIELGVCSSSKHPHSRPSVFVRPAEERFSWEKTVAGVDLGDVVPLRWQGCNSGCLSYLGPEEEHAEEAEEDELRVVPGDLHLDFDDET</sequence>
<evidence type="ECO:0000313" key="10">
    <source>
        <dbReference type="Proteomes" id="UP000636479"/>
    </source>
</evidence>
<evidence type="ECO:0000256" key="4">
    <source>
        <dbReference type="ARBA" id="ARBA00022801"/>
    </source>
</evidence>
<name>A0A8H6T5J9_9AGAR</name>
<dbReference type="SUPFAM" id="SSF49899">
    <property type="entry name" value="Concanavalin A-like lectins/glucanases"/>
    <property type="match status" value="1"/>
</dbReference>
<feature type="compositionally biased region" description="Basic and acidic residues" evidence="6">
    <location>
        <begin position="323"/>
        <end position="351"/>
    </location>
</feature>
<dbReference type="GeneID" id="59342901"/>
<dbReference type="PROSITE" id="PS51450">
    <property type="entry name" value="LRR"/>
    <property type="match status" value="1"/>
</dbReference>
<dbReference type="GO" id="GO:0005975">
    <property type="term" value="P:carbohydrate metabolic process"/>
    <property type="evidence" value="ECO:0007669"/>
    <property type="project" value="InterPro"/>
</dbReference>
<evidence type="ECO:0000256" key="2">
    <source>
        <dbReference type="ARBA" id="ARBA00022729"/>
    </source>
</evidence>
<dbReference type="PANTHER" id="PTHR10963">
    <property type="entry name" value="GLYCOSYL HYDROLASE-RELATED"/>
    <property type="match status" value="1"/>
</dbReference>
<dbReference type="Pfam" id="PF00722">
    <property type="entry name" value="Glyco_hydro_16"/>
    <property type="match status" value="1"/>
</dbReference>
<organism evidence="9 10">
    <name type="scientific">Mycena indigotica</name>
    <dbReference type="NCBI Taxonomy" id="2126181"/>
    <lineage>
        <taxon>Eukaryota</taxon>
        <taxon>Fungi</taxon>
        <taxon>Dikarya</taxon>
        <taxon>Basidiomycota</taxon>
        <taxon>Agaricomycotina</taxon>
        <taxon>Agaricomycetes</taxon>
        <taxon>Agaricomycetidae</taxon>
        <taxon>Agaricales</taxon>
        <taxon>Marasmiineae</taxon>
        <taxon>Mycenaceae</taxon>
        <taxon>Mycena</taxon>
    </lineage>
</organism>
<evidence type="ECO:0000313" key="9">
    <source>
        <dbReference type="EMBL" id="KAF7309820.1"/>
    </source>
</evidence>
<dbReference type="SUPFAM" id="SSF52075">
    <property type="entry name" value="Outer arm dynein light chain 1"/>
    <property type="match status" value="1"/>
</dbReference>
<proteinExistence type="predicted"/>
<protein>
    <submittedName>
        <fullName evidence="9">Glycoside hydrolase family 16 protein</fullName>
    </submittedName>
</protein>
<keyword evidence="4 9" id="KW-0378">Hydrolase</keyword>
<keyword evidence="5" id="KW-0326">Glycosidase</keyword>
<evidence type="ECO:0000256" key="3">
    <source>
        <dbReference type="ARBA" id="ARBA00022737"/>
    </source>
</evidence>